<feature type="transmembrane region" description="Helical" evidence="14">
    <location>
        <begin position="318"/>
        <end position="338"/>
    </location>
</feature>
<dbReference type="PANTHER" id="PTHR24223:SF165">
    <property type="entry name" value="ABC TRANSPORTER C FAMILY MEMBER 15-RELATED"/>
    <property type="match status" value="1"/>
</dbReference>
<dbReference type="FunFam" id="3.40.50.300:FF:000508">
    <property type="entry name" value="ABC transporter C family member 5"/>
    <property type="match status" value="1"/>
</dbReference>
<feature type="domain" description="ABC transmembrane type-1" evidence="16">
    <location>
        <begin position="948"/>
        <end position="1228"/>
    </location>
</feature>
<dbReference type="PROSITE" id="PS50893">
    <property type="entry name" value="ABC_TRANSPORTER_2"/>
    <property type="match status" value="2"/>
</dbReference>
<keyword evidence="7" id="KW-0547">Nucleotide-binding</keyword>
<protein>
    <recommendedName>
        <fullName evidence="3">ABC-type xenobiotic transporter</fullName>
        <ecNumber evidence="3">7.6.2.2</ecNumber>
    </recommendedName>
</protein>
<feature type="transmembrane region" description="Helical" evidence="14">
    <location>
        <begin position="545"/>
        <end position="567"/>
    </location>
</feature>
<evidence type="ECO:0000256" key="7">
    <source>
        <dbReference type="ARBA" id="ARBA00022741"/>
    </source>
</evidence>
<evidence type="ECO:0000256" key="13">
    <source>
        <dbReference type="SAM" id="MobiDB-lite"/>
    </source>
</evidence>
<evidence type="ECO:0000256" key="5">
    <source>
        <dbReference type="ARBA" id="ARBA00022692"/>
    </source>
</evidence>
<dbReference type="InterPro" id="IPR017871">
    <property type="entry name" value="ABC_transporter-like_CS"/>
</dbReference>
<dbReference type="PROSITE" id="PS00211">
    <property type="entry name" value="ABC_TRANSPORTER_1"/>
    <property type="match status" value="1"/>
</dbReference>
<evidence type="ECO:0000259" key="15">
    <source>
        <dbReference type="PROSITE" id="PS50893"/>
    </source>
</evidence>
<keyword evidence="8" id="KW-0067">ATP-binding</keyword>
<dbReference type="InterPro" id="IPR011527">
    <property type="entry name" value="ABC1_TM_dom"/>
</dbReference>
<keyword evidence="6" id="KW-0677">Repeat</keyword>
<dbReference type="FunFam" id="1.20.1560.10:FF:000002">
    <property type="entry name" value="ABC transporter C family member 5"/>
    <property type="match status" value="1"/>
</dbReference>
<evidence type="ECO:0000256" key="10">
    <source>
        <dbReference type="ARBA" id="ARBA00022989"/>
    </source>
</evidence>
<dbReference type="SMART" id="SM00382">
    <property type="entry name" value="AAA"/>
    <property type="match status" value="2"/>
</dbReference>
<evidence type="ECO:0000256" key="1">
    <source>
        <dbReference type="ARBA" id="ARBA00004141"/>
    </source>
</evidence>
<dbReference type="SUPFAM" id="SSF90123">
    <property type="entry name" value="ABC transporter transmembrane region"/>
    <property type="match status" value="2"/>
</dbReference>
<feature type="transmembrane region" description="Helical" evidence="14">
    <location>
        <begin position="88"/>
        <end position="108"/>
    </location>
</feature>
<dbReference type="EC" id="7.6.2.2" evidence="3"/>
<dbReference type="FunFam" id="1.20.1560.10:FF:000003">
    <property type="entry name" value="ABC transporter C family member 10"/>
    <property type="match status" value="1"/>
</dbReference>
<evidence type="ECO:0000256" key="3">
    <source>
        <dbReference type="ARBA" id="ARBA00012191"/>
    </source>
</evidence>
<feature type="transmembrane region" description="Helical" evidence="14">
    <location>
        <begin position="120"/>
        <end position="138"/>
    </location>
</feature>
<feature type="transmembrane region" description="Helical" evidence="14">
    <location>
        <begin position="431"/>
        <end position="452"/>
    </location>
</feature>
<feature type="transmembrane region" description="Helical" evidence="14">
    <location>
        <begin position="181"/>
        <end position="201"/>
    </location>
</feature>
<dbReference type="GO" id="GO:0016020">
    <property type="term" value="C:membrane"/>
    <property type="evidence" value="ECO:0007669"/>
    <property type="project" value="UniProtKB-SubCell"/>
</dbReference>
<keyword evidence="9" id="KW-1278">Translocase</keyword>
<dbReference type="EMBL" id="KN672192">
    <property type="protein sequence ID" value="KHM98971.1"/>
    <property type="molecule type" value="Genomic_DNA"/>
</dbReference>
<evidence type="ECO:0000256" key="8">
    <source>
        <dbReference type="ARBA" id="ARBA00022840"/>
    </source>
</evidence>
<feature type="transmembrane region" description="Helical" evidence="14">
    <location>
        <begin position="150"/>
        <end position="169"/>
    </location>
</feature>
<feature type="domain" description="ABC transmembrane type-1" evidence="16">
    <location>
        <begin position="319"/>
        <end position="600"/>
    </location>
</feature>
<reference evidence="17" key="1">
    <citation type="submission" date="2014-07" db="EMBL/GenBank/DDBJ databases">
        <title>Identification of a novel salt tolerance gene in wild soybean by whole-genome sequencing.</title>
        <authorList>
            <person name="Lam H.-M."/>
            <person name="Qi X."/>
            <person name="Li M.-W."/>
            <person name="Liu X."/>
            <person name="Xie M."/>
            <person name="Ni M."/>
            <person name="Xu X."/>
        </authorList>
    </citation>
    <scope>NUCLEOTIDE SEQUENCE [LARGE SCALE GENOMIC DNA]</scope>
    <source>
        <tissue evidence="17">Root</tissue>
    </source>
</reference>
<feature type="transmembrane region" description="Helical" evidence="14">
    <location>
        <begin position="458"/>
        <end position="477"/>
    </location>
</feature>
<dbReference type="Pfam" id="PF00664">
    <property type="entry name" value="ABC_membrane"/>
    <property type="match status" value="2"/>
</dbReference>
<comment type="catalytic activity">
    <reaction evidence="12">
        <text>ATP + H2O + xenobioticSide 1 = ADP + phosphate + xenobioticSide 2.</text>
        <dbReference type="EC" id="7.6.2.2"/>
    </reaction>
</comment>
<dbReference type="PROSITE" id="PS50929">
    <property type="entry name" value="ABC_TM1F"/>
    <property type="match status" value="2"/>
</dbReference>
<keyword evidence="10 14" id="KW-1133">Transmembrane helix</keyword>
<dbReference type="Proteomes" id="UP000053555">
    <property type="component" value="Unassembled WGS sequence"/>
</dbReference>
<dbReference type="CDD" id="cd18580">
    <property type="entry name" value="ABC_6TM_ABCC_D2"/>
    <property type="match status" value="1"/>
</dbReference>
<dbReference type="InterPro" id="IPR044726">
    <property type="entry name" value="ABCC_6TM_D2"/>
</dbReference>
<evidence type="ECO:0000256" key="11">
    <source>
        <dbReference type="ARBA" id="ARBA00023136"/>
    </source>
</evidence>
<dbReference type="CDD" id="cd18579">
    <property type="entry name" value="ABC_6TM_ABCC_D1"/>
    <property type="match status" value="1"/>
</dbReference>
<evidence type="ECO:0000256" key="4">
    <source>
        <dbReference type="ARBA" id="ARBA00022448"/>
    </source>
</evidence>
<feature type="domain" description="ABC transporter" evidence="15">
    <location>
        <begin position="636"/>
        <end position="857"/>
    </location>
</feature>
<comment type="similarity">
    <text evidence="2">Belongs to the ABC transporter superfamily. ABCC family. Conjugate transporter (TC 3.A.1.208) subfamily.</text>
</comment>
<dbReference type="FunFam" id="3.40.50.300:FF:000169">
    <property type="entry name" value="ABC transporter C family member 3"/>
    <property type="match status" value="1"/>
</dbReference>
<gene>
    <name evidence="17" type="ORF">glysoja_044001</name>
</gene>
<feature type="domain" description="ABC transporter" evidence="15">
    <location>
        <begin position="1267"/>
        <end position="1499"/>
    </location>
</feature>
<proteinExistence type="inferred from homology"/>
<dbReference type="InterPro" id="IPR003593">
    <property type="entry name" value="AAA+_ATPase"/>
</dbReference>
<feature type="compositionally biased region" description="Basic and acidic residues" evidence="13">
    <location>
        <begin position="893"/>
        <end position="903"/>
    </location>
</feature>
<feature type="transmembrane region" description="Helical" evidence="14">
    <location>
        <begin position="983"/>
        <end position="1003"/>
    </location>
</feature>
<evidence type="ECO:0000256" key="9">
    <source>
        <dbReference type="ARBA" id="ARBA00022967"/>
    </source>
</evidence>
<evidence type="ECO:0000256" key="6">
    <source>
        <dbReference type="ARBA" id="ARBA00022737"/>
    </source>
</evidence>
<organism evidence="17">
    <name type="scientific">Glycine soja</name>
    <name type="common">Wild soybean</name>
    <dbReference type="NCBI Taxonomy" id="3848"/>
    <lineage>
        <taxon>Eukaryota</taxon>
        <taxon>Viridiplantae</taxon>
        <taxon>Streptophyta</taxon>
        <taxon>Embryophyta</taxon>
        <taxon>Tracheophyta</taxon>
        <taxon>Spermatophyta</taxon>
        <taxon>Magnoliopsida</taxon>
        <taxon>eudicotyledons</taxon>
        <taxon>Gunneridae</taxon>
        <taxon>Pentapetalae</taxon>
        <taxon>rosids</taxon>
        <taxon>fabids</taxon>
        <taxon>Fabales</taxon>
        <taxon>Fabaceae</taxon>
        <taxon>Papilionoideae</taxon>
        <taxon>50 kb inversion clade</taxon>
        <taxon>NPAAA clade</taxon>
        <taxon>indigoferoid/millettioid clade</taxon>
        <taxon>Phaseoleae</taxon>
        <taxon>Glycine</taxon>
        <taxon>Glycine subgen. Soja</taxon>
    </lineage>
</organism>
<evidence type="ECO:0000256" key="2">
    <source>
        <dbReference type="ARBA" id="ARBA00009726"/>
    </source>
</evidence>
<comment type="subcellular location">
    <subcellularLocation>
        <location evidence="1">Membrane</location>
        <topology evidence="1">Multi-pass membrane protein</topology>
    </subcellularLocation>
</comment>
<accession>A0A0B2NTZ9</accession>
<evidence type="ECO:0000313" key="17">
    <source>
        <dbReference type="EMBL" id="KHM98971.1"/>
    </source>
</evidence>
<dbReference type="Gene3D" id="1.20.1560.10">
    <property type="entry name" value="ABC transporter type 1, transmembrane domain"/>
    <property type="match status" value="2"/>
</dbReference>
<keyword evidence="5 14" id="KW-0812">Transmembrane</keyword>
<dbReference type="InterPro" id="IPR050173">
    <property type="entry name" value="ABC_transporter_C-like"/>
</dbReference>
<dbReference type="CDD" id="cd03250">
    <property type="entry name" value="ABCC_MRP_domain1"/>
    <property type="match status" value="1"/>
</dbReference>
<evidence type="ECO:0000259" key="16">
    <source>
        <dbReference type="PROSITE" id="PS50929"/>
    </source>
</evidence>
<sequence>MYLYDIDIDDCLTLTELKSPFWTSWQPFESPCLLEHVTLPVELGFFVILLVQLLRKYINLISKQNKVTDSAKEIVHPTAIKFGFAYKLSFVCTTLLLVVHSSLLSLILNHETQCTSKLQAFTSEIVQVLSWAITLVAIWKTSKSNTYFPWVLRAWWLCNFILCIISTALQVHFSVTNNGQIGLRECADFLGFLASTCLLVISTRGKTGTVLLATNGAASEPLLGEKAEKEKHSECQKESPYGKATLLQLINFSWLNPLFAVGYKKPLEQIDIPDVDINDSAEFLTCSFDESLRQVKEKDATANPSIYKAIYLFARKKAAINALFAVVNASASYVGPYLITDFVDFLGEKGSHGLKSGYLLSLAFLCAKMVETIAQRQWIFGARQLGLRLRAALISHIYQKGLHLSSRSRQSHTGGEIMNYMSVDVQRITDFVWYVNVIWMLPIQISLAVFILHTNLGLGSLAALAATLAVMTLNIPLTKIQKRYQAKIMDAKDNRMKATSEILRNMRTLKLQAWDRQFSQRIEGLRQIEYNWLTKSLRQAAFTAFIFWGSPTFISVITFWACMFMGIELTAGRVLSAFATFRMLQDPIFSLPDLLNVIAQGKVSVDRIASFLREEEIQHDVIENVAKDKTEFDIVIQKGRFSWDPESKTPTIDEIELNVKRGMKVAVCGSVGSGKSSLLSGILGEIYKQSGTVKISGTKAYVPQSAWILTGNIRDNITFGKEYNGDKYEKTIEACALKKDFELFSCGDMTEIGERGINMSGGQKQRIQIARAVYQDADIYLFDDPFSAVDAHTGTHLFKECLMGILKEKTIIFVTHQVEFLPAADLILVMQNGRIAQAGKFKDLLKQNIGFEVLVGAHSKALESIIVAENSSRTNLNSIAEEGESNFSSKSSHQHDHTQHDTVQDNPPEGKGNDGKLVQEEERETGSIAKEVYWEYLTTVKGGILVPLILLAQSSFQILQIASNYWMAWVCPTSSDAKPIFDMNFILLIYMALSVAGSFCVLLRAMMVLNAGLWTAQTFFTKMLHSVLRAPMAFFDSTPTGRILNRASTDQSVLDLEMANKIGWCAFSIIQILGTIAVMCQVAWQVFVIFIPVTGVCIWYQRYYTPTARELARLAQIQITPILHHFSESLAGAASIRAFDQEGRFIYTNLLLVDGFSRPWFHNVSAMEWLSFRLNLLSNFVFAFSLVMLVSLPEGIINPSIAGLAVTYGINLNVLQASVIWNICNAENKMISVERILQYTNITSEAPLVIEDSRPPSNWPDTGTICFKNLQIRYAEHLPSVLKNITCTFPGRKKVGVVGRTGSGKSTLIQAIFRIVEPREGSIIIDNVDICKIGLHDLRSRLSIIPQDPALFEGTVRGNLDPLQKYSDIEVWEALDKCQLGHLVRAKEEKLDSPVVENGDNWSVGQRQLFCLGRALLKRSSILVLDEATASVDSATDGVIQNIISQEFKDRTVVTIAHRIHTVIDSDLVLVLSDGRVAEYDEPSKLLEREDSFFFKLIKEYSGRSHNFSNLATQHVQSKELL</sequence>
<evidence type="ECO:0000256" key="12">
    <source>
        <dbReference type="ARBA" id="ARBA00034018"/>
    </source>
</evidence>
<feature type="transmembrane region" description="Helical" evidence="14">
    <location>
        <begin position="1058"/>
        <end position="1076"/>
    </location>
</feature>
<name>A0A0B2NTZ9_GLYSO</name>
<feature type="transmembrane region" description="Helical" evidence="14">
    <location>
        <begin position="37"/>
        <end position="54"/>
    </location>
</feature>
<keyword evidence="11 14" id="KW-0472">Membrane</keyword>
<dbReference type="GO" id="GO:0008559">
    <property type="term" value="F:ABC-type xenobiotic transporter activity"/>
    <property type="evidence" value="ECO:0007669"/>
    <property type="project" value="UniProtKB-EC"/>
</dbReference>
<dbReference type="SUPFAM" id="SSF52540">
    <property type="entry name" value="P-loop containing nucleoside triphosphate hydrolases"/>
    <property type="match status" value="2"/>
</dbReference>
<dbReference type="InterPro" id="IPR027417">
    <property type="entry name" value="P-loop_NTPase"/>
</dbReference>
<dbReference type="GO" id="GO:0005524">
    <property type="term" value="F:ATP binding"/>
    <property type="evidence" value="ECO:0007669"/>
    <property type="project" value="UniProtKB-KW"/>
</dbReference>
<feature type="compositionally biased region" description="Basic and acidic residues" evidence="13">
    <location>
        <begin position="911"/>
        <end position="920"/>
    </location>
</feature>
<keyword evidence="4" id="KW-0813">Transport</keyword>
<evidence type="ECO:0000256" key="14">
    <source>
        <dbReference type="SAM" id="Phobius"/>
    </source>
</evidence>
<dbReference type="GO" id="GO:0016887">
    <property type="term" value="F:ATP hydrolysis activity"/>
    <property type="evidence" value="ECO:0007669"/>
    <property type="project" value="InterPro"/>
</dbReference>
<dbReference type="Gene3D" id="3.40.50.300">
    <property type="entry name" value="P-loop containing nucleotide triphosphate hydrolases"/>
    <property type="match status" value="2"/>
</dbReference>
<dbReference type="PANTHER" id="PTHR24223">
    <property type="entry name" value="ATP-BINDING CASSETTE SUB-FAMILY C"/>
    <property type="match status" value="1"/>
</dbReference>
<dbReference type="Pfam" id="PF00005">
    <property type="entry name" value="ABC_tran"/>
    <property type="match status" value="2"/>
</dbReference>
<dbReference type="CDD" id="cd03244">
    <property type="entry name" value="ABCC_MRP_domain2"/>
    <property type="match status" value="1"/>
</dbReference>
<feature type="transmembrane region" description="Helical" evidence="14">
    <location>
        <begin position="1174"/>
        <end position="1192"/>
    </location>
</feature>
<dbReference type="InterPro" id="IPR044746">
    <property type="entry name" value="ABCC_6TM_D1"/>
</dbReference>
<dbReference type="InterPro" id="IPR003439">
    <property type="entry name" value="ABC_transporter-like_ATP-bd"/>
</dbReference>
<dbReference type="InterPro" id="IPR036640">
    <property type="entry name" value="ABC1_TM_sf"/>
</dbReference>
<feature type="transmembrane region" description="Helical" evidence="14">
    <location>
        <begin position="1082"/>
        <end position="1100"/>
    </location>
</feature>
<feature type="region of interest" description="Disordered" evidence="13">
    <location>
        <begin position="881"/>
        <end position="923"/>
    </location>
</feature>